<dbReference type="Gene3D" id="3.40.50.300">
    <property type="entry name" value="P-loop containing nucleotide triphosphate hydrolases"/>
    <property type="match status" value="1"/>
</dbReference>
<sequence length="452" mass="50031">MEHAGCRARLAVVDDEATVRKRLTEAFVRSGYAVETFAEAEAFLERAAKAPFDAVLLDVRLPGIDGLEALGRLKKQGADTEVILVTGHGGLETAIEAIKAGAYHFVTKPAKLAEIRNLVKGACEKVAIGRENRRLRQALREETGLESMIGASSAMREVFELIRKIAPVGCNVLVQGASGTGKALVARAIHRLSPRRDQAFVSFNCGGFTEELISSELFGYEKGAFTGAAATRLGLLESAAGGTVFLDEIGEMPPAMQVRLLHVIQERQILRVGGTRPIDLDIRIIAATNRDLKQEVAKGLFREDLYYRLNVVGIQLPRLAERQEDIPLLARHFLDKYSLLFHKAVREIGPRAMQILMGYGFPGNVRELENIVERAVALCDAETLSMADLPRDLQQMDFASVEGERLESLEEMERRHIARVLERTGRNKGLAAQILAIPRTTLWRKLKQFELE</sequence>
<evidence type="ECO:0000259" key="8">
    <source>
        <dbReference type="PROSITE" id="PS50110"/>
    </source>
</evidence>
<dbReference type="SUPFAM" id="SSF52172">
    <property type="entry name" value="CheY-like"/>
    <property type="match status" value="1"/>
</dbReference>
<dbReference type="InterPro" id="IPR003593">
    <property type="entry name" value="AAA+_ATPase"/>
</dbReference>
<name>K6HBF2_9BACT</name>
<dbReference type="InterPro" id="IPR009057">
    <property type="entry name" value="Homeodomain-like_sf"/>
</dbReference>
<dbReference type="InterPro" id="IPR002197">
    <property type="entry name" value="HTH_Fis"/>
</dbReference>
<dbReference type="PATRIC" id="fig|1206767.3.peg.1411"/>
<dbReference type="SMART" id="SM00382">
    <property type="entry name" value="AAA"/>
    <property type="match status" value="1"/>
</dbReference>
<evidence type="ECO:0000256" key="4">
    <source>
        <dbReference type="ARBA" id="ARBA00023125"/>
    </source>
</evidence>
<dbReference type="Pfam" id="PF02954">
    <property type="entry name" value="HTH_8"/>
    <property type="match status" value="1"/>
</dbReference>
<keyword evidence="6" id="KW-0597">Phosphoprotein</keyword>
<protein>
    <submittedName>
        <fullName evidence="9">Response regulator (CheY-like receiver, AAA-type ATPase and DNA-binding domain containing protein)</fullName>
    </submittedName>
</protein>
<dbReference type="InterPro" id="IPR002078">
    <property type="entry name" value="Sigma_54_int"/>
</dbReference>
<dbReference type="Gene3D" id="1.10.10.60">
    <property type="entry name" value="Homeodomain-like"/>
    <property type="match status" value="1"/>
</dbReference>
<dbReference type="PROSITE" id="PS50110">
    <property type="entry name" value="RESPONSE_REGULATORY"/>
    <property type="match status" value="1"/>
</dbReference>
<dbReference type="SUPFAM" id="SSF46689">
    <property type="entry name" value="Homeodomain-like"/>
    <property type="match status" value="1"/>
</dbReference>
<dbReference type="PANTHER" id="PTHR32071">
    <property type="entry name" value="TRANSCRIPTIONAL REGULATORY PROTEIN"/>
    <property type="match status" value="1"/>
</dbReference>
<feature type="domain" description="Sigma-54 factor interaction" evidence="7">
    <location>
        <begin position="148"/>
        <end position="377"/>
    </location>
</feature>
<dbReference type="PROSITE" id="PS50045">
    <property type="entry name" value="SIGMA54_INTERACT_4"/>
    <property type="match status" value="1"/>
</dbReference>
<dbReference type="CDD" id="cd00009">
    <property type="entry name" value="AAA"/>
    <property type="match status" value="1"/>
</dbReference>
<dbReference type="FunFam" id="3.40.50.300:FF:000006">
    <property type="entry name" value="DNA-binding transcriptional regulator NtrC"/>
    <property type="match status" value="1"/>
</dbReference>
<keyword evidence="2" id="KW-0067">ATP-binding</keyword>
<dbReference type="InterPro" id="IPR025943">
    <property type="entry name" value="Sigma_54_int_dom_ATP-bd_2"/>
</dbReference>
<dbReference type="GO" id="GO:0006355">
    <property type="term" value="P:regulation of DNA-templated transcription"/>
    <property type="evidence" value="ECO:0007669"/>
    <property type="project" value="InterPro"/>
</dbReference>
<evidence type="ECO:0000259" key="7">
    <source>
        <dbReference type="PROSITE" id="PS50045"/>
    </source>
</evidence>
<accession>K6HBF2</accession>
<dbReference type="PRINTS" id="PR01590">
    <property type="entry name" value="HTHFIS"/>
</dbReference>
<organism evidence="9 10">
    <name type="scientific">Solidesulfovibrio magneticus str. Maddingley MBC34</name>
    <dbReference type="NCBI Taxonomy" id="1206767"/>
    <lineage>
        <taxon>Bacteria</taxon>
        <taxon>Pseudomonadati</taxon>
        <taxon>Thermodesulfobacteriota</taxon>
        <taxon>Desulfovibrionia</taxon>
        <taxon>Desulfovibrionales</taxon>
        <taxon>Desulfovibrionaceae</taxon>
        <taxon>Solidesulfovibrio</taxon>
    </lineage>
</organism>
<evidence type="ECO:0000256" key="6">
    <source>
        <dbReference type="PROSITE-ProRule" id="PRU00169"/>
    </source>
</evidence>
<dbReference type="Gene3D" id="1.10.8.60">
    <property type="match status" value="1"/>
</dbReference>
<evidence type="ECO:0000256" key="1">
    <source>
        <dbReference type="ARBA" id="ARBA00022741"/>
    </source>
</evidence>
<dbReference type="InterPro" id="IPR027417">
    <property type="entry name" value="P-loop_NTPase"/>
</dbReference>
<dbReference type="InterPro" id="IPR011006">
    <property type="entry name" value="CheY-like_superfamily"/>
</dbReference>
<dbReference type="GO" id="GO:0005524">
    <property type="term" value="F:ATP binding"/>
    <property type="evidence" value="ECO:0007669"/>
    <property type="project" value="UniProtKB-KW"/>
</dbReference>
<gene>
    <name evidence="9" type="ORF">B193_1449</name>
</gene>
<dbReference type="Pfam" id="PF00072">
    <property type="entry name" value="Response_reg"/>
    <property type="match status" value="1"/>
</dbReference>
<reference evidence="9 10" key="1">
    <citation type="submission" date="2012-07" db="EMBL/GenBank/DDBJ databases">
        <title>Draft genome sequence of Desulfovibrio magneticus str. Maddingley MBC34 obtained from a metagenomic sequence of a methanogenic enrichment isolated from coal-seam formation water in Victoria, Australia.</title>
        <authorList>
            <person name="Greenfield P."/>
            <person name="Hendry P."/>
            <person name="Li D."/>
            <person name="Rosewarne C.P."/>
            <person name="Tran-Dinh N."/>
            <person name="Elbourne L.D.H."/>
            <person name="Paulsen I.T."/>
            <person name="Midgley D.J."/>
        </authorList>
    </citation>
    <scope>NUCLEOTIDE SEQUENCE [LARGE SCALE GENOMIC DNA]</scope>
    <source>
        <strain evidence="10">Maddingley MBC34</strain>
    </source>
</reference>
<dbReference type="Pfam" id="PF25601">
    <property type="entry name" value="AAA_lid_14"/>
    <property type="match status" value="1"/>
</dbReference>
<feature type="domain" description="Response regulatory" evidence="8">
    <location>
        <begin position="9"/>
        <end position="123"/>
    </location>
</feature>
<comment type="caution">
    <text evidence="9">The sequence shown here is derived from an EMBL/GenBank/DDBJ whole genome shotgun (WGS) entry which is preliminary data.</text>
</comment>
<dbReference type="InterPro" id="IPR058031">
    <property type="entry name" value="AAA_lid_NorR"/>
</dbReference>
<keyword evidence="1" id="KW-0547">Nucleotide-binding</keyword>
<dbReference type="SMART" id="SM00448">
    <property type="entry name" value="REC"/>
    <property type="match status" value="1"/>
</dbReference>
<dbReference type="PANTHER" id="PTHR32071:SF119">
    <property type="entry name" value="SIGMA L-DEPENDENT TRANSCRIPTIONAL REGULATOR YPLP-RELATED"/>
    <property type="match status" value="1"/>
</dbReference>
<evidence type="ECO:0000313" key="9">
    <source>
        <dbReference type="EMBL" id="EKO39823.1"/>
    </source>
</evidence>
<dbReference type="SUPFAM" id="SSF52540">
    <property type="entry name" value="P-loop containing nucleoside triphosphate hydrolases"/>
    <property type="match status" value="1"/>
</dbReference>
<dbReference type="GO" id="GO:0000160">
    <property type="term" value="P:phosphorelay signal transduction system"/>
    <property type="evidence" value="ECO:0007669"/>
    <property type="project" value="InterPro"/>
</dbReference>
<dbReference type="PROSITE" id="PS00676">
    <property type="entry name" value="SIGMA54_INTERACT_2"/>
    <property type="match status" value="1"/>
</dbReference>
<keyword evidence="5" id="KW-0804">Transcription</keyword>
<keyword evidence="3" id="KW-0805">Transcription regulation</keyword>
<dbReference type="InterPro" id="IPR025944">
    <property type="entry name" value="Sigma_54_int_dom_CS"/>
</dbReference>
<proteinExistence type="predicted"/>
<dbReference type="InterPro" id="IPR001789">
    <property type="entry name" value="Sig_transdc_resp-reg_receiver"/>
</dbReference>
<feature type="modified residue" description="4-aspartylphosphate" evidence="6">
    <location>
        <position position="58"/>
    </location>
</feature>
<evidence type="ECO:0000256" key="5">
    <source>
        <dbReference type="ARBA" id="ARBA00023163"/>
    </source>
</evidence>
<evidence type="ECO:0000256" key="2">
    <source>
        <dbReference type="ARBA" id="ARBA00022840"/>
    </source>
</evidence>
<keyword evidence="4 9" id="KW-0238">DNA-binding</keyword>
<evidence type="ECO:0000313" key="10">
    <source>
        <dbReference type="Proteomes" id="UP000006272"/>
    </source>
</evidence>
<dbReference type="Gene3D" id="3.40.50.2300">
    <property type="match status" value="1"/>
</dbReference>
<dbReference type="GO" id="GO:0043565">
    <property type="term" value="F:sequence-specific DNA binding"/>
    <property type="evidence" value="ECO:0007669"/>
    <property type="project" value="InterPro"/>
</dbReference>
<dbReference type="Proteomes" id="UP000006272">
    <property type="component" value="Unassembled WGS sequence"/>
</dbReference>
<dbReference type="EMBL" id="ALAO01000114">
    <property type="protein sequence ID" value="EKO39823.1"/>
    <property type="molecule type" value="Genomic_DNA"/>
</dbReference>
<evidence type="ECO:0000256" key="3">
    <source>
        <dbReference type="ARBA" id="ARBA00023015"/>
    </source>
</evidence>
<dbReference type="Pfam" id="PF00158">
    <property type="entry name" value="Sigma54_activat"/>
    <property type="match status" value="1"/>
</dbReference>
<dbReference type="AlphaFoldDB" id="K6HBF2"/>
<dbReference type="PROSITE" id="PS00688">
    <property type="entry name" value="SIGMA54_INTERACT_3"/>
    <property type="match status" value="1"/>
</dbReference>